<dbReference type="HOGENOM" id="CLU_179209_0_0_6"/>
<keyword evidence="2" id="KW-1185">Reference proteome</keyword>
<name>G4QHV9_GLANF</name>
<sequence>MSKEDYLSHALTPDELGAINQSIYAVLEASTVDDEALRRLVTQRDEFIQSHLATLSANDRKLFAESEIPINNRLQSAVKALFTESLSELSGLVRGLKAVKKYK</sequence>
<reference evidence="1 2" key="1">
    <citation type="journal article" date="2011" name="J. Bacteriol.">
        <title>Complete genome sequence of seawater bacterium Glaciecola nitratireducens FR1064T.</title>
        <authorList>
            <person name="Bian F."/>
            <person name="Qin Q.L."/>
            <person name="Xie B.B."/>
            <person name="Shu Y.L."/>
            <person name="Zhang X.Y."/>
            <person name="Yu Y."/>
            <person name="Chen B."/>
            <person name="Chen X.L."/>
            <person name="Zhou B.C."/>
            <person name="Zhang Y.Z."/>
        </authorList>
    </citation>
    <scope>NUCLEOTIDE SEQUENCE [LARGE SCALE GENOMIC DNA]</scope>
    <source>
        <strain evidence="2">JCM 12485 / KCTC 12276 / FR1064</strain>
    </source>
</reference>
<dbReference type="EMBL" id="CP003060">
    <property type="protein sequence ID" value="AEP30492.1"/>
    <property type="molecule type" value="Genomic_DNA"/>
</dbReference>
<protein>
    <submittedName>
        <fullName evidence="1">Uncharacterized protein</fullName>
    </submittedName>
</protein>
<dbReference type="Proteomes" id="UP000009282">
    <property type="component" value="Chromosome"/>
</dbReference>
<dbReference type="STRING" id="1085623.GNIT_2395"/>
<evidence type="ECO:0000313" key="1">
    <source>
        <dbReference type="EMBL" id="AEP30492.1"/>
    </source>
</evidence>
<evidence type="ECO:0000313" key="2">
    <source>
        <dbReference type="Proteomes" id="UP000009282"/>
    </source>
</evidence>
<accession>G4QHV9</accession>
<organism evidence="1 2">
    <name type="scientific">Glaciecola nitratireducens (strain JCM 12485 / KCTC 12276 / FR1064)</name>
    <dbReference type="NCBI Taxonomy" id="1085623"/>
    <lineage>
        <taxon>Bacteria</taxon>
        <taxon>Pseudomonadati</taxon>
        <taxon>Pseudomonadota</taxon>
        <taxon>Gammaproteobacteria</taxon>
        <taxon>Alteromonadales</taxon>
        <taxon>Alteromonadaceae</taxon>
        <taxon>Brumicola</taxon>
    </lineage>
</organism>
<proteinExistence type="predicted"/>
<dbReference type="KEGG" id="gni:GNIT_2395"/>
<dbReference type="OrthoDB" id="6322408at2"/>
<dbReference type="RefSeq" id="WP_014109365.1">
    <property type="nucleotide sequence ID" value="NC_016041.1"/>
</dbReference>
<dbReference type="AlphaFoldDB" id="G4QHV9"/>
<dbReference type="eggNOG" id="ENOG5033BXF">
    <property type="taxonomic scope" value="Bacteria"/>
</dbReference>
<gene>
    <name evidence="1" type="ordered locus">GNIT_2395</name>
</gene>